<dbReference type="InterPro" id="IPR024654">
    <property type="entry name" value="Calcineurin-like_PHP_lpxH"/>
</dbReference>
<name>A0A382YK31_9ZZZZ</name>
<sequence length="163" mass="17804">MLIGVFSDVHDNIDNLRKALGLYADRQVETLAFCGDFCSPIPSRVMGESGLTIHCVFGNGDGDRFTIHELATSQFPNLKLHGEHAELELGGQMIALTHYPLYGDALARTGDYGAVFSGHTHELRQEQRGDCVWLNPGEVLGGKGRGSCAIYDTDTSEVEIQHL</sequence>
<feature type="domain" description="Calcineurin-like phosphoesterase" evidence="1">
    <location>
        <begin position="1"/>
        <end position="155"/>
    </location>
</feature>
<dbReference type="CDD" id="cd00841">
    <property type="entry name" value="MPP_YfcE"/>
    <property type="match status" value="1"/>
</dbReference>
<dbReference type="Gene3D" id="3.60.21.10">
    <property type="match status" value="1"/>
</dbReference>
<accession>A0A382YK31</accession>
<dbReference type="InterPro" id="IPR029052">
    <property type="entry name" value="Metallo-depent_PP-like"/>
</dbReference>
<organism evidence="2">
    <name type="scientific">marine metagenome</name>
    <dbReference type="NCBI Taxonomy" id="408172"/>
    <lineage>
        <taxon>unclassified sequences</taxon>
        <taxon>metagenomes</taxon>
        <taxon>ecological metagenomes</taxon>
    </lineage>
</organism>
<protein>
    <recommendedName>
        <fullName evidence="1">Calcineurin-like phosphoesterase domain-containing protein</fullName>
    </recommendedName>
</protein>
<dbReference type="InterPro" id="IPR053193">
    <property type="entry name" value="MetalloPDE_YfcE-like"/>
</dbReference>
<evidence type="ECO:0000313" key="2">
    <source>
        <dbReference type="EMBL" id="SVD83329.1"/>
    </source>
</evidence>
<gene>
    <name evidence="2" type="ORF">METZ01_LOCUS436183</name>
</gene>
<dbReference type="InterPro" id="IPR000979">
    <property type="entry name" value="Phosphodiesterase_MJ0936/Vps29"/>
</dbReference>
<dbReference type="AlphaFoldDB" id="A0A382YK31"/>
<dbReference type="SUPFAM" id="SSF56300">
    <property type="entry name" value="Metallo-dependent phosphatases"/>
    <property type="match status" value="1"/>
</dbReference>
<dbReference type="PANTHER" id="PTHR43165:SF1">
    <property type="entry name" value="PHOSPHODIESTERASE MJ0936"/>
    <property type="match status" value="1"/>
</dbReference>
<reference evidence="2" key="1">
    <citation type="submission" date="2018-05" db="EMBL/GenBank/DDBJ databases">
        <authorList>
            <person name="Lanie J.A."/>
            <person name="Ng W.-L."/>
            <person name="Kazmierczak K.M."/>
            <person name="Andrzejewski T.M."/>
            <person name="Davidsen T.M."/>
            <person name="Wayne K.J."/>
            <person name="Tettelin H."/>
            <person name="Glass J.I."/>
            <person name="Rusch D."/>
            <person name="Podicherti R."/>
            <person name="Tsui H.-C.T."/>
            <person name="Winkler M.E."/>
        </authorList>
    </citation>
    <scope>NUCLEOTIDE SEQUENCE</scope>
</reference>
<dbReference type="NCBIfam" id="TIGR00040">
    <property type="entry name" value="yfcE"/>
    <property type="match status" value="1"/>
</dbReference>
<dbReference type="Pfam" id="PF12850">
    <property type="entry name" value="Metallophos_2"/>
    <property type="match status" value="1"/>
</dbReference>
<proteinExistence type="predicted"/>
<evidence type="ECO:0000259" key="1">
    <source>
        <dbReference type="Pfam" id="PF12850"/>
    </source>
</evidence>
<dbReference type="PANTHER" id="PTHR43165">
    <property type="entry name" value="METALLOPHOSPHOESTERASE"/>
    <property type="match status" value="1"/>
</dbReference>
<dbReference type="InterPro" id="IPR041802">
    <property type="entry name" value="MPP_YfcE"/>
</dbReference>
<dbReference type="EMBL" id="UINC01176276">
    <property type="protein sequence ID" value="SVD83329.1"/>
    <property type="molecule type" value="Genomic_DNA"/>
</dbReference>